<dbReference type="EMBL" id="CP036269">
    <property type="protein sequence ID" value="QDT41780.1"/>
    <property type="molecule type" value="Genomic_DNA"/>
</dbReference>
<gene>
    <name evidence="1" type="ORF">Pan241w_18430</name>
</gene>
<dbReference type="RefSeq" id="WP_145213918.1">
    <property type="nucleotide sequence ID" value="NZ_CP036269.1"/>
</dbReference>
<protein>
    <submittedName>
        <fullName evidence="1">Uncharacterized protein</fullName>
    </submittedName>
</protein>
<dbReference type="AlphaFoldDB" id="A0A517RD21"/>
<proteinExistence type="predicted"/>
<organism evidence="1 2">
    <name type="scientific">Gimesia alba</name>
    <dbReference type="NCBI Taxonomy" id="2527973"/>
    <lineage>
        <taxon>Bacteria</taxon>
        <taxon>Pseudomonadati</taxon>
        <taxon>Planctomycetota</taxon>
        <taxon>Planctomycetia</taxon>
        <taxon>Planctomycetales</taxon>
        <taxon>Planctomycetaceae</taxon>
        <taxon>Gimesia</taxon>
    </lineage>
</organism>
<evidence type="ECO:0000313" key="2">
    <source>
        <dbReference type="Proteomes" id="UP000317171"/>
    </source>
</evidence>
<name>A0A517RD21_9PLAN</name>
<dbReference type="Proteomes" id="UP000317171">
    <property type="component" value="Chromosome"/>
</dbReference>
<sequence length="238" mass="27324">MEPKSSYTYLESKVTDIYAYDVDVHITDFPASADRKWLYFFSLQVNFTHHDEWAHGGFQWSGTPEFQDNNNKGVNWGGKSDWEEHGGVGVNNTPFSWECDRWYRYRVWRVDEDSEGYHRWLFAVMDYATNVEHRFGMVRTKSQSIASAVVFSETGYGVQCDSPTTRVEWRSPCLHSPSGQSTPHRIVANYNGTCANPNNTNQGLLSSSPISWFHETNTKRIINPNVCIWPTSSSLTNV</sequence>
<keyword evidence="2" id="KW-1185">Reference proteome</keyword>
<reference evidence="1 2" key="1">
    <citation type="submission" date="2019-02" db="EMBL/GenBank/DDBJ databases">
        <title>Deep-cultivation of Planctomycetes and their phenomic and genomic characterization uncovers novel biology.</title>
        <authorList>
            <person name="Wiegand S."/>
            <person name="Jogler M."/>
            <person name="Boedeker C."/>
            <person name="Pinto D."/>
            <person name="Vollmers J."/>
            <person name="Rivas-Marin E."/>
            <person name="Kohn T."/>
            <person name="Peeters S.H."/>
            <person name="Heuer A."/>
            <person name="Rast P."/>
            <person name="Oberbeckmann S."/>
            <person name="Bunk B."/>
            <person name="Jeske O."/>
            <person name="Meyerdierks A."/>
            <person name="Storesund J.E."/>
            <person name="Kallscheuer N."/>
            <person name="Luecker S."/>
            <person name="Lage O.M."/>
            <person name="Pohl T."/>
            <person name="Merkel B.J."/>
            <person name="Hornburger P."/>
            <person name="Mueller R.-W."/>
            <person name="Bruemmer F."/>
            <person name="Labrenz M."/>
            <person name="Spormann A.M."/>
            <person name="Op den Camp H."/>
            <person name="Overmann J."/>
            <person name="Amann R."/>
            <person name="Jetten M.S.M."/>
            <person name="Mascher T."/>
            <person name="Medema M.H."/>
            <person name="Devos D.P."/>
            <person name="Kaster A.-K."/>
            <person name="Ovreas L."/>
            <person name="Rohde M."/>
            <person name="Galperin M.Y."/>
            <person name="Jogler C."/>
        </authorList>
    </citation>
    <scope>NUCLEOTIDE SEQUENCE [LARGE SCALE GENOMIC DNA]</scope>
    <source>
        <strain evidence="1 2">Pan241w</strain>
    </source>
</reference>
<accession>A0A517RD21</accession>
<dbReference type="KEGG" id="gaz:Pan241w_18430"/>
<evidence type="ECO:0000313" key="1">
    <source>
        <dbReference type="EMBL" id="QDT41780.1"/>
    </source>
</evidence>